<dbReference type="AlphaFoldDB" id="A0A5J4FVK1"/>
<keyword evidence="2" id="KW-0812">Transmembrane</keyword>
<evidence type="ECO:0000256" key="1">
    <source>
        <dbReference type="SAM" id="MobiDB-lite"/>
    </source>
</evidence>
<dbReference type="SUPFAM" id="SSF74653">
    <property type="entry name" value="TolA/TonB C-terminal domain"/>
    <property type="match status" value="1"/>
</dbReference>
<dbReference type="RefSeq" id="WP_151893206.1">
    <property type="nucleotide sequence ID" value="NZ_BKCF01000001.1"/>
</dbReference>
<dbReference type="Proteomes" id="UP000326994">
    <property type="component" value="Unassembled WGS sequence"/>
</dbReference>
<dbReference type="InterPro" id="IPR037682">
    <property type="entry name" value="TonB_C"/>
</dbReference>
<comment type="caution">
    <text evidence="4">The sequence shown here is derived from an EMBL/GenBank/DDBJ whole genome shotgun (WGS) entry which is preliminary data.</text>
</comment>
<sequence>MKSSSNNVESNQPKMLSKREEKKQINRKLPSGIFFQIGLIVSLLAVIFLMETTIGYNGNLPGPRPDNLELDPPTMTYVVEKAEVTKPIAKVEKHKPVITRPVITTTLVVKPDENIIETKPMATIAPTPTNTQPKIVTDPKVKPIDTSITKNVNSVEFAPIFPGCESLNSNDERKECMSSKISAFISRRFNSDDFKNLKKDETHKIWVQFKIDTQGNVIDVVARAPQKDMQEEGVRVLSKLPQMTPGKMGKTNVNVSYMVPINFKVQ</sequence>
<feature type="transmembrane region" description="Helical" evidence="2">
    <location>
        <begin position="29"/>
        <end position="50"/>
    </location>
</feature>
<evidence type="ECO:0000313" key="5">
    <source>
        <dbReference type="Proteomes" id="UP000326994"/>
    </source>
</evidence>
<dbReference type="Gene3D" id="3.30.1150.10">
    <property type="match status" value="1"/>
</dbReference>
<gene>
    <name evidence="4" type="ORF">ULMS_07860</name>
</gene>
<evidence type="ECO:0000256" key="2">
    <source>
        <dbReference type="SAM" id="Phobius"/>
    </source>
</evidence>
<accession>A0A5J4FVK1</accession>
<reference evidence="4 5" key="1">
    <citation type="submission" date="2019-08" db="EMBL/GenBank/DDBJ databases">
        <title>Ulvibacter marinistellae sp. nov., isolated from a starfish, Patiria pectinifera.</title>
        <authorList>
            <person name="Kawano K."/>
            <person name="Ushijima N."/>
            <person name="Kihara M."/>
            <person name="Itoh H."/>
        </authorList>
    </citation>
    <scope>NUCLEOTIDE SEQUENCE [LARGE SCALE GENOMIC DNA]</scope>
    <source>
        <strain evidence="4 5">KK4</strain>
    </source>
</reference>
<feature type="compositionally biased region" description="Polar residues" evidence="1">
    <location>
        <begin position="1"/>
        <end position="14"/>
    </location>
</feature>
<keyword evidence="5" id="KW-1185">Reference proteome</keyword>
<keyword evidence="2" id="KW-0472">Membrane</keyword>
<proteinExistence type="predicted"/>
<feature type="region of interest" description="Disordered" evidence="1">
    <location>
        <begin position="1"/>
        <end position="22"/>
    </location>
</feature>
<feature type="domain" description="TonB C-terminal" evidence="3">
    <location>
        <begin position="205"/>
        <end position="264"/>
    </location>
</feature>
<dbReference type="EMBL" id="BKCF01000001">
    <property type="protein sequence ID" value="GEQ85278.1"/>
    <property type="molecule type" value="Genomic_DNA"/>
</dbReference>
<dbReference type="GO" id="GO:0055085">
    <property type="term" value="P:transmembrane transport"/>
    <property type="evidence" value="ECO:0007669"/>
    <property type="project" value="InterPro"/>
</dbReference>
<keyword evidence="2" id="KW-1133">Transmembrane helix</keyword>
<evidence type="ECO:0000313" key="4">
    <source>
        <dbReference type="EMBL" id="GEQ85278.1"/>
    </source>
</evidence>
<evidence type="ECO:0000259" key="3">
    <source>
        <dbReference type="Pfam" id="PF03544"/>
    </source>
</evidence>
<organism evidence="4 5">
    <name type="scientific">Patiriisocius marinistellae</name>
    <dbReference type="NCBI Taxonomy" id="2494560"/>
    <lineage>
        <taxon>Bacteria</taxon>
        <taxon>Pseudomonadati</taxon>
        <taxon>Bacteroidota</taxon>
        <taxon>Flavobacteriia</taxon>
        <taxon>Flavobacteriales</taxon>
        <taxon>Flavobacteriaceae</taxon>
        <taxon>Patiriisocius</taxon>
    </lineage>
</organism>
<dbReference type="Pfam" id="PF03544">
    <property type="entry name" value="TonB_C"/>
    <property type="match status" value="1"/>
</dbReference>
<protein>
    <recommendedName>
        <fullName evidence="3">TonB C-terminal domain-containing protein</fullName>
    </recommendedName>
</protein>
<dbReference type="OrthoDB" id="1522859at2"/>
<name>A0A5J4FVK1_9FLAO</name>